<feature type="domain" description="UspA" evidence="1">
    <location>
        <begin position="213"/>
        <end position="280"/>
    </location>
</feature>
<reference evidence="2 3" key="1">
    <citation type="submission" date="2017-06" db="EMBL/GenBank/DDBJ databases">
        <authorList>
            <person name="Kim H.J."/>
            <person name="Triplett B.A."/>
        </authorList>
    </citation>
    <scope>NUCLEOTIDE SEQUENCE [LARGE SCALE GENOMIC DNA]</scope>
    <source>
        <strain evidence="2 3">B29T1</strain>
    </source>
</reference>
<dbReference type="CDD" id="cd00293">
    <property type="entry name" value="USP-like"/>
    <property type="match status" value="1"/>
</dbReference>
<dbReference type="Proteomes" id="UP000197065">
    <property type="component" value="Unassembled WGS sequence"/>
</dbReference>
<dbReference type="RefSeq" id="WP_207761919.1">
    <property type="nucleotide sequence ID" value="NZ_FYEH01000002.1"/>
</dbReference>
<dbReference type="PROSITE" id="PS51257">
    <property type="entry name" value="PROKAR_LIPOPROTEIN"/>
    <property type="match status" value="1"/>
</dbReference>
<evidence type="ECO:0000259" key="1">
    <source>
        <dbReference type="Pfam" id="PF00582"/>
    </source>
</evidence>
<name>A0A212QNA9_9PROT</name>
<proteinExistence type="predicted"/>
<evidence type="ECO:0000313" key="2">
    <source>
        <dbReference type="EMBL" id="SNB60879.1"/>
    </source>
</evidence>
<sequence length="282" mass="30038">MKNILAHLEVSAVLPAVLGCALAVGRRFDSYIEGLHMRPGQPDVIAAGADGFVAAAPDLVSGFEREAKDRAEKARVTFETFMHEHHLVRPVDGKVGLSADWRIETANGPSAIGSIGRVFDLIVVGRPLRDSVAPSMAALESALFETGRPILVAPPVAPPTLGEHVMIAWNGSTETARTMAFAMPFLRQAQKVSVVAVERNVAGPSAAEAALALRRHGITADWREVLLNNRSVGQVLLAEAADLSCDLLVKGAYTQSRLRQMIFGGATSHILAEAELPVLMAN</sequence>
<dbReference type="SUPFAM" id="SSF52402">
    <property type="entry name" value="Adenine nucleotide alpha hydrolases-like"/>
    <property type="match status" value="1"/>
</dbReference>
<dbReference type="Pfam" id="PF00582">
    <property type="entry name" value="Usp"/>
    <property type="match status" value="1"/>
</dbReference>
<dbReference type="EMBL" id="FYEH01000002">
    <property type="protein sequence ID" value="SNB60879.1"/>
    <property type="molecule type" value="Genomic_DNA"/>
</dbReference>
<keyword evidence="3" id="KW-1185">Reference proteome</keyword>
<accession>A0A212QNA9</accession>
<dbReference type="AlphaFoldDB" id="A0A212QNA9"/>
<dbReference type="Gene3D" id="3.40.50.12370">
    <property type="match status" value="1"/>
</dbReference>
<dbReference type="InterPro" id="IPR006016">
    <property type="entry name" value="UspA"/>
</dbReference>
<evidence type="ECO:0000313" key="3">
    <source>
        <dbReference type="Proteomes" id="UP000197065"/>
    </source>
</evidence>
<gene>
    <name evidence="2" type="ORF">SAMN07250955_10279</name>
</gene>
<protein>
    <submittedName>
        <fullName evidence="2">Universal stress protein family protein</fullName>
    </submittedName>
</protein>
<organism evidence="2 3">
    <name type="scientific">Arboricoccus pini</name>
    <dbReference type="NCBI Taxonomy" id="1963835"/>
    <lineage>
        <taxon>Bacteria</taxon>
        <taxon>Pseudomonadati</taxon>
        <taxon>Pseudomonadota</taxon>
        <taxon>Alphaproteobacteria</taxon>
        <taxon>Geminicoccales</taxon>
        <taxon>Geminicoccaceae</taxon>
        <taxon>Arboricoccus</taxon>
    </lineage>
</organism>